<evidence type="ECO:0000256" key="8">
    <source>
        <dbReference type="ARBA" id="ARBA00022989"/>
    </source>
</evidence>
<evidence type="ECO:0000256" key="5">
    <source>
        <dbReference type="ARBA" id="ARBA00022692"/>
    </source>
</evidence>
<dbReference type="Proteomes" id="UP000424462">
    <property type="component" value="Chromosome"/>
</dbReference>
<comment type="subcellular location">
    <subcellularLocation>
        <location evidence="1 11">Cell membrane</location>
        <topology evidence="1 11">Multi-pass membrane protein</topology>
    </subcellularLocation>
</comment>
<dbReference type="Gene3D" id="3.40.50.300">
    <property type="entry name" value="P-loop containing nucleotide triphosphate hydrolases"/>
    <property type="match status" value="1"/>
</dbReference>
<dbReference type="RefSeq" id="WP_156230606.1">
    <property type="nucleotide sequence ID" value="NZ_CP046455.1"/>
</dbReference>
<keyword evidence="5 11" id="KW-0812">Transmembrane</keyword>
<evidence type="ECO:0000313" key="15">
    <source>
        <dbReference type="EMBL" id="QGU07071.1"/>
    </source>
</evidence>
<dbReference type="GO" id="GO:0016887">
    <property type="term" value="F:ATP hydrolysis activity"/>
    <property type="evidence" value="ECO:0007669"/>
    <property type="project" value="InterPro"/>
</dbReference>
<dbReference type="InterPro" id="IPR008995">
    <property type="entry name" value="Mo/tungstate-bd_C_term_dom"/>
</dbReference>
<evidence type="ECO:0000313" key="16">
    <source>
        <dbReference type="Proteomes" id="UP000424462"/>
    </source>
</evidence>
<dbReference type="PROSITE" id="PS50928">
    <property type="entry name" value="ABC_TM1"/>
    <property type="match status" value="1"/>
</dbReference>
<dbReference type="InterPro" id="IPR005116">
    <property type="entry name" value="Transp-assoc_OB_typ1"/>
</dbReference>
<evidence type="ECO:0000256" key="6">
    <source>
        <dbReference type="ARBA" id="ARBA00022741"/>
    </source>
</evidence>
<evidence type="ECO:0000256" key="7">
    <source>
        <dbReference type="ARBA" id="ARBA00022840"/>
    </source>
</evidence>
<organism evidence="15 16">
    <name type="scientific">Corynebacterium occultum</name>
    <dbReference type="NCBI Taxonomy" id="2675219"/>
    <lineage>
        <taxon>Bacteria</taxon>
        <taxon>Bacillati</taxon>
        <taxon>Actinomycetota</taxon>
        <taxon>Actinomycetes</taxon>
        <taxon>Mycobacteriales</taxon>
        <taxon>Corynebacteriaceae</taxon>
        <taxon>Corynebacterium</taxon>
    </lineage>
</organism>
<dbReference type="PROSITE" id="PS50893">
    <property type="entry name" value="ABC_TRANSPORTER_2"/>
    <property type="match status" value="1"/>
</dbReference>
<protein>
    <submittedName>
        <fullName evidence="15">2-aminoethylphosphonate import ATP-binding protein PhnT</fullName>
    </submittedName>
</protein>
<comment type="similarity">
    <text evidence="11">Belongs to the binding-protein-dependent transport system permease family.</text>
</comment>
<dbReference type="AlphaFoldDB" id="A0A6B8W3G2"/>
<dbReference type="InterPro" id="IPR004606">
    <property type="entry name" value="Mop_domain"/>
</dbReference>
<keyword evidence="4 10" id="KW-0500">Molybdenum</keyword>
<evidence type="ECO:0000259" key="14">
    <source>
        <dbReference type="PROSITE" id="PS51866"/>
    </source>
</evidence>
<feature type="domain" description="ABC transmembrane type-1" evidence="13">
    <location>
        <begin position="61"/>
        <end position="262"/>
    </location>
</feature>
<evidence type="ECO:0000256" key="9">
    <source>
        <dbReference type="ARBA" id="ARBA00023136"/>
    </source>
</evidence>
<keyword evidence="2 11" id="KW-0813">Transport</keyword>
<gene>
    <name evidence="15" type="primary">phnT</name>
    <name evidence="15" type="ORF">COCCU_05635</name>
</gene>
<dbReference type="GO" id="GO:0055085">
    <property type="term" value="P:transmembrane transport"/>
    <property type="evidence" value="ECO:0007669"/>
    <property type="project" value="InterPro"/>
</dbReference>
<dbReference type="SUPFAM" id="SSF52540">
    <property type="entry name" value="P-loop containing nucleoside triphosphate hydrolases"/>
    <property type="match status" value="1"/>
</dbReference>
<dbReference type="Gene3D" id="1.10.3720.10">
    <property type="entry name" value="MetI-like"/>
    <property type="match status" value="1"/>
</dbReference>
<feature type="transmembrane region" description="Helical" evidence="11">
    <location>
        <begin position="63"/>
        <end position="86"/>
    </location>
</feature>
<dbReference type="CDD" id="cd06261">
    <property type="entry name" value="TM_PBP2"/>
    <property type="match status" value="1"/>
</dbReference>
<keyword evidence="9 11" id="KW-0472">Membrane</keyword>
<dbReference type="InterPro" id="IPR003439">
    <property type="entry name" value="ABC_transporter-like_ATP-bd"/>
</dbReference>
<dbReference type="KEGG" id="cok:COCCU_05635"/>
<proteinExistence type="inferred from homology"/>
<dbReference type="PANTHER" id="PTHR30183:SF3">
    <property type="entry name" value="MOLYBDENUM TRANSPORT SYSTEM PERMEASE PROTEIN MODB"/>
    <property type="match status" value="1"/>
</dbReference>
<accession>A0A6B8W3G2</accession>
<keyword evidence="16" id="KW-1185">Reference proteome</keyword>
<keyword evidence="7 15" id="KW-0067">ATP-binding</keyword>
<dbReference type="PROSITE" id="PS51866">
    <property type="entry name" value="MOP"/>
    <property type="match status" value="1"/>
</dbReference>
<evidence type="ECO:0000256" key="2">
    <source>
        <dbReference type="ARBA" id="ARBA00022448"/>
    </source>
</evidence>
<evidence type="ECO:0000256" key="1">
    <source>
        <dbReference type="ARBA" id="ARBA00004651"/>
    </source>
</evidence>
<feature type="domain" description="Mop" evidence="14">
    <location>
        <begin position="570"/>
        <end position="637"/>
    </location>
</feature>
<dbReference type="GO" id="GO:0005886">
    <property type="term" value="C:plasma membrane"/>
    <property type="evidence" value="ECO:0007669"/>
    <property type="project" value="UniProtKB-SubCell"/>
</dbReference>
<dbReference type="Gene3D" id="2.40.50.100">
    <property type="match status" value="1"/>
</dbReference>
<reference evidence="15 16" key="1">
    <citation type="submission" date="2019-11" db="EMBL/GenBank/DDBJ databases">
        <title>Complete genome sequence of Corynebacterium kalinowskii 1959, a novel Corynebacterium species isolated from soil of a small paddock in Vilsendorf, Germany.</title>
        <authorList>
            <person name="Schaffert L."/>
            <person name="Ruwe M."/>
            <person name="Milse J."/>
            <person name="Hanuschka K."/>
            <person name="Ortseifen V."/>
            <person name="Droste J."/>
            <person name="Brandt D."/>
            <person name="Schlueter L."/>
            <person name="Kutter Y."/>
            <person name="Vinke S."/>
            <person name="Viehoefer P."/>
            <person name="Jacob L."/>
            <person name="Luebke N.-C."/>
            <person name="Schulte-Berndt E."/>
            <person name="Hain C."/>
            <person name="Linder M."/>
            <person name="Schmidt P."/>
            <person name="Wollenschlaeger L."/>
            <person name="Luttermann T."/>
            <person name="Thieme E."/>
            <person name="Hassa J."/>
            <person name="Haak M."/>
            <person name="Wittchen M."/>
            <person name="Mentz A."/>
            <person name="Persicke M."/>
            <person name="Busche T."/>
            <person name="Ruckert C."/>
        </authorList>
    </citation>
    <scope>NUCLEOTIDE SEQUENCE [LARGE SCALE GENOMIC DNA]</scope>
    <source>
        <strain evidence="15 16">2039</strain>
    </source>
</reference>
<dbReference type="InterPro" id="IPR000515">
    <property type="entry name" value="MetI-like"/>
</dbReference>
<dbReference type="PANTHER" id="PTHR30183">
    <property type="entry name" value="MOLYBDENUM TRANSPORT SYSTEM PERMEASE PROTEIN MODB"/>
    <property type="match status" value="1"/>
</dbReference>
<feature type="domain" description="ABC transporter" evidence="12">
    <location>
        <begin position="285"/>
        <end position="509"/>
    </location>
</feature>
<dbReference type="GO" id="GO:0005524">
    <property type="term" value="F:ATP binding"/>
    <property type="evidence" value="ECO:0007669"/>
    <property type="project" value="UniProtKB-KW"/>
</dbReference>
<dbReference type="SMART" id="SM00382">
    <property type="entry name" value="AAA"/>
    <property type="match status" value="1"/>
</dbReference>
<evidence type="ECO:0000259" key="13">
    <source>
        <dbReference type="PROSITE" id="PS50928"/>
    </source>
</evidence>
<dbReference type="Pfam" id="PF03459">
    <property type="entry name" value="TOBE"/>
    <property type="match status" value="1"/>
</dbReference>
<evidence type="ECO:0000256" key="11">
    <source>
        <dbReference type="RuleBase" id="RU363032"/>
    </source>
</evidence>
<feature type="transmembrane region" description="Helical" evidence="11">
    <location>
        <begin position="132"/>
        <end position="159"/>
    </location>
</feature>
<keyword evidence="8 11" id="KW-1133">Transmembrane helix</keyword>
<dbReference type="SUPFAM" id="SSF50331">
    <property type="entry name" value="MOP-like"/>
    <property type="match status" value="1"/>
</dbReference>
<keyword evidence="6" id="KW-0547">Nucleotide-binding</keyword>
<evidence type="ECO:0000256" key="10">
    <source>
        <dbReference type="PROSITE-ProRule" id="PRU01213"/>
    </source>
</evidence>
<feature type="transmembrane region" description="Helical" evidence="11">
    <location>
        <begin position="21"/>
        <end position="43"/>
    </location>
</feature>
<evidence type="ECO:0000256" key="4">
    <source>
        <dbReference type="ARBA" id="ARBA00022505"/>
    </source>
</evidence>
<keyword evidence="3" id="KW-1003">Cell membrane</keyword>
<feature type="transmembrane region" description="Helical" evidence="11">
    <location>
        <begin position="98"/>
        <end position="120"/>
    </location>
</feature>
<evidence type="ECO:0000259" key="12">
    <source>
        <dbReference type="PROSITE" id="PS50893"/>
    </source>
</evidence>
<name>A0A6B8W3G2_9CORY</name>
<dbReference type="GO" id="GO:0015689">
    <property type="term" value="P:molybdate ion transport"/>
    <property type="evidence" value="ECO:0007669"/>
    <property type="project" value="InterPro"/>
</dbReference>
<sequence length="646" mass="67620">MSASAHRATPRPAPTRIPVPVLIIALIAVVVIIGPVLALTARVPWERFGEVLRQPDTLELLQVTGYAALQSTLITLLLGVPLAVWLAGLHRGSGLVRLLVLLPLAMPPVVAGLALTAAIGNRGVTAPLLDALGLQFAFAFPGVVASHVFITLPYVVVAVESGLRQIDREIPASAAGVGLSPTEVLAKITLPAVAPAIATGGGLAFARSLGEFGTTLTFAGSMPGSTRTMPLGIYLQREIDPGASYVLAVILILLAILALAIAGLPLALKREPKPTPRAIGPLDTARIRELCRPDSGLPLTHEAAGVTTEFPANITTAIIGPNGSGKTTLVGTLAGRLRGARVKIGDQVVDGEKFRAAHQRGVVLLTQRPGLPRTATVAATVTMVTRDRELSFQLLEAAGLQELAEVKVPALSGGQAAQVALLRALAAKPRVLILDEPLAAIDVAATARWRRLLKATARDRTTILVTHDPVDISGLADHLVVLEAGRTVAQGRPADLLNVPPNDFVASLAGLNRMAGEITGITPDTVSIEVNGLLITGVPDSGYKALVGENAVATFPPEATSIRLPGSEPRESFRNNWRGRIIAVNAVPGSHVVLRVELPGQNEITVPVTRRSAVALELQEGMEVECVTKALAVNIHARPPRKRSQS</sequence>
<dbReference type="Pfam" id="PF00005">
    <property type="entry name" value="ABC_tran"/>
    <property type="match status" value="1"/>
</dbReference>
<dbReference type="Pfam" id="PF00528">
    <property type="entry name" value="BPD_transp_1"/>
    <property type="match status" value="1"/>
</dbReference>
<feature type="transmembrane region" description="Helical" evidence="11">
    <location>
        <begin position="245"/>
        <end position="268"/>
    </location>
</feature>
<dbReference type="SUPFAM" id="SSF161098">
    <property type="entry name" value="MetI-like"/>
    <property type="match status" value="1"/>
</dbReference>
<dbReference type="EMBL" id="CP046455">
    <property type="protein sequence ID" value="QGU07071.1"/>
    <property type="molecule type" value="Genomic_DNA"/>
</dbReference>
<dbReference type="InterPro" id="IPR003593">
    <property type="entry name" value="AAA+_ATPase"/>
</dbReference>
<dbReference type="InterPro" id="IPR035906">
    <property type="entry name" value="MetI-like_sf"/>
</dbReference>
<dbReference type="InterPro" id="IPR027417">
    <property type="entry name" value="P-loop_NTPase"/>
</dbReference>
<evidence type="ECO:0000256" key="3">
    <source>
        <dbReference type="ARBA" id="ARBA00022475"/>
    </source>
</evidence>